<dbReference type="PANTHER" id="PTHR22166:SF12">
    <property type="entry name" value="ENDOPLASMIC RETICULUM JUNCTION FORMATION PROTEIN LUNAPARK"/>
    <property type="match status" value="1"/>
</dbReference>
<reference evidence="4" key="1">
    <citation type="submission" date="2022-10" db="EMBL/GenBank/DDBJ databases">
        <title>Determination and structural analysis of whole genome sequence of Sarocladium strictum F4-1.</title>
        <authorList>
            <person name="Hu L."/>
            <person name="Jiang Y."/>
        </authorList>
    </citation>
    <scope>NUCLEOTIDE SEQUENCE</scope>
    <source>
        <strain evidence="4">F4-1</strain>
    </source>
</reference>
<keyword evidence="1" id="KW-0863">Zinc-finger</keyword>
<evidence type="ECO:0000256" key="1">
    <source>
        <dbReference type="RuleBase" id="RU367073"/>
    </source>
</evidence>
<evidence type="ECO:0000313" key="5">
    <source>
        <dbReference type="Proteomes" id="UP001175261"/>
    </source>
</evidence>
<comment type="subcellular location">
    <subcellularLocation>
        <location evidence="1">Endoplasmic reticulum membrane</location>
        <topology evidence="1">Multi-pass membrane protein</topology>
    </subcellularLocation>
</comment>
<dbReference type="InterPro" id="IPR019273">
    <property type="entry name" value="Lunapark_Znf"/>
</dbReference>
<keyword evidence="1" id="KW-0862">Zinc</keyword>
<feature type="compositionally biased region" description="Basic and acidic residues" evidence="2">
    <location>
        <begin position="352"/>
        <end position="362"/>
    </location>
</feature>
<dbReference type="Pfam" id="PF10058">
    <property type="entry name" value="Zn_ribbon_10"/>
    <property type="match status" value="1"/>
</dbReference>
<dbReference type="EMBL" id="JAPDFR010000003">
    <property type="protein sequence ID" value="KAK0388309.1"/>
    <property type="molecule type" value="Genomic_DNA"/>
</dbReference>
<dbReference type="GO" id="GO:1903373">
    <property type="term" value="P:positive regulation of endoplasmic reticulum tubular network organization"/>
    <property type="evidence" value="ECO:0007669"/>
    <property type="project" value="UniProtKB-UniRule"/>
</dbReference>
<feature type="transmembrane region" description="Helical" evidence="1">
    <location>
        <begin position="47"/>
        <end position="70"/>
    </location>
</feature>
<accession>A0AA39L906</accession>
<dbReference type="InterPro" id="IPR040115">
    <property type="entry name" value="Lnp"/>
</dbReference>
<feature type="transmembrane region" description="Helical" evidence="1">
    <location>
        <begin position="82"/>
        <end position="101"/>
    </location>
</feature>
<evidence type="ECO:0000259" key="3">
    <source>
        <dbReference type="Pfam" id="PF10058"/>
    </source>
</evidence>
<feature type="region of interest" description="Disordered" evidence="2">
    <location>
        <begin position="141"/>
        <end position="245"/>
    </location>
</feature>
<keyword evidence="1" id="KW-0256">Endoplasmic reticulum</keyword>
<feature type="region of interest" description="Disordered" evidence="2">
    <location>
        <begin position="328"/>
        <end position="378"/>
    </location>
</feature>
<sequence length="378" mass="41435">MVSWLPWRSDSSSTASFEKTLSTLSAKITASQTRLDKLRATSRRVQVLATLYLSFAYLIFAIVAFLVIGANDLGQLEWAGVISGPFLVFGIRKTLAAFYSYRIESISARLSDQQAERAKTIQKLKDATKYDSTMELIEKYGGVEGNNRAKGHGEEDKDKDDRKAKGSRKSHVGPMPERTTMPPPPTANIQRRDPPSPRNPQQHTVHGSNLDPMQPTAEFAPNAGEPSSGQLPPSDQAFAGGFPASGPAYEPGHWYDRIFDVLLGEDETASKNRIVLICQFCRIVNGQAPPGTRSLAELGLWRCMSCGASNGTEKEDEGKRIIREVLENEGDRPVEPVTATGEDILEGEQAEPEIRTIEEKTENGSGASARKRRGKANT</sequence>
<dbReference type="GO" id="GO:0071788">
    <property type="term" value="P:endoplasmic reticulum tubular network maintenance"/>
    <property type="evidence" value="ECO:0007669"/>
    <property type="project" value="UniProtKB-UniRule"/>
</dbReference>
<keyword evidence="1" id="KW-1133">Transmembrane helix</keyword>
<keyword evidence="1" id="KW-0472">Membrane</keyword>
<feature type="compositionally biased region" description="Basic residues" evidence="2">
    <location>
        <begin position="369"/>
        <end position="378"/>
    </location>
</feature>
<evidence type="ECO:0000256" key="2">
    <source>
        <dbReference type="SAM" id="MobiDB-lite"/>
    </source>
</evidence>
<dbReference type="AlphaFoldDB" id="A0AA39L906"/>
<name>A0AA39L906_SARSR</name>
<keyword evidence="5" id="KW-1185">Reference proteome</keyword>
<protein>
    <recommendedName>
        <fullName evidence="1">Endoplasmic reticulum junction formation protein lunapark</fullName>
    </recommendedName>
</protein>
<feature type="domain" description="Lunapark zinc ribbon" evidence="3">
    <location>
        <begin position="254"/>
        <end position="310"/>
    </location>
</feature>
<proteinExistence type="inferred from homology"/>
<dbReference type="Proteomes" id="UP001175261">
    <property type="component" value="Unassembled WGS sequence"/>
</dbReference>
<comment type="domain">
    <text evidence="1">The C4-type zinc finger motif is necessary both for its ER three-way tubular junction localization and formation.</text>
</comment>
<organism evidence="4 5">
    <name type="scientific">Sarocladium strictum</name>
    <name type="common">Black bundle disease fungus</name>
    <name type="synonym">Acremonium strictum</name>
    <dbReference type="NCBI Taxonomy" id="5046"/>
    <lineage>
        <taxon>Eukaryota</taxon>
        <taxon>Fungi</taxon>
        <taxon>Dikarya</taxon>
        <taxon>Ascomycota</taxon>
        <taxon>Pezizomycotina</taxon>
        <taxon>Sordariomycetes</taxon>
        <taxon>Hypocreomycetidae</taxon>
        <taxon>Hypocreales</taxon>
        <taxon>Sarocladiaceae</taxon>
        <taxon>Sarocladium</taxon>
    </lineage>
</organism>
<gene>
    <name evidence="4" type="ORF">NLU13_4554</name>
</gene>
<comment type="function">
    <text evidence="1">Plays a role in determining ER morphology.</text>
</comment>
<comment type="similarity">
    <text evidence="1">Belongs to the lunapark family.</text>
</comment>
<keyword evidence="1" id="KW-0812">Transmembrane</keyword>
<keyword evidence="1" id="KW-0479">Metal-binding</keyword>
<comment type="caution">
    <text evidence="4">The sequence shown here is derived from an EMBL/GenBank/DDBJ whole genome shotgun (WGS) entry which is preliminary data.</text>
</comment>
<feature type="compositionally biased region" description="Basic and acidic residues" evidence="2">
    <location>
        <begin position="151"/>
        <end position="164"/>
    </location>
</feature>
<evidence type="ECO:0000313" key="4">
    <source>
        <dbReference type="EMBL" id="KAK0388309.1"/>
    </source>
</evidence>
<dbReference type="GO" id="GO:0008270">
    <property type="term" value="F:zinc ion binding"/>
    <property type="evidence" value="ECO:0007669"/>
    <property type="project" value="UniProtKB-KW"/>
</dbReference>
<dbReference type="PANTHER" id="PTHR22166">
    <property type="entry name" value="ENDOPLASMIC RETICULUM JUNCTION FORMATION PROTEIN LUNAPARK"/>
    <property type="match status" value="1"/>
</dbReference>
<dbReference type="GO" id="GO:0098826">
    <property type="term" value="C:endoplasmic reticulum tubular network membrane"/>
    <property type="evidence" value="ECO:0007669"/>
    <property type="project" value="UniProtKB-UniRule"/>
</dbReference>